<evidence type="ECO:0000313" key="10">
    <source>
        <dbReference type="Proteomes" id="UP000886842"/>
    </source>
</evidence>
<dbReference type="PANTHER" id="PTHR30472">
    <property type="entry name" value="FERRIC ENTEROBACTIN TRANSPORT SYSTEM PERMEASE PROTEIN"/>
    <property type="match status" value="1"/>
</dbReference>
<dbReference type="AlphaFoldDB" id="A0A9D1H165"/>
<evidence type="ECO:0000256" key="2">
    <source>
        <dbReference type="ARBA" id="ARBA00007935"/>
    </source>
</evidence>
<feature type="transmembrane region" description="Helical" evidence="8">
    <location>
        <begin position="112"/>
        <end position="134"/>
    </location>
</feature>
<protein>
    <submittedName>
        <fullName evidence="9">Iron chelate uptake ABC transporter family permease subunit</fullName>
    </submittedName>
</protein>
<keyword evidence="3" id="KW-0813">Transport</keyword>
<comment type="similarity">
    <text evidence="2">Belongs to the binding-protein-dependent transport system permease family. FecCD subfamily.</text>
</comment>
<reference evidence="9" key="1">
    <citation type="submission" date="2020-10" db="EMBL/GenBank/DDBJ databases">
        <authorList>
            <person name="Gilroy R."/>
        </authorList>
    </citation>
    <scope>NUCLEOTIDE SEQUENCE</scope>
    <source>
        <strain evidence="9">ChiGjej1B1-24693</strain>
    </source>
</reference>
<keyword evidence="5 8" id="KW-0812">Transmembrane</keyword>
<gene>
    <name evidence="9" type="ORF">IAA98_16080</name>
</gene>
<dbReference type="PANTHER" id="PTHR30472:SF24">
    <property type="entry name" value="FERRIC ENTEROBACTIN TRANSPORT SYSTEM PERMEASE PROTEIN FEPG"/>
    <property type="match status" value="1"/>
</dbReference>
<reference evidence="9" key="2">
    <citation type="journal article" date="2021" name="PeerJ">
        <title>Extensive microbial diversity within the chicken gut microbiome revealed by metagenomics and culture.</title>
        <authorList>
            <person name="Gilroy R."/>
            <person name="Ravi A."/>
            <person name="Getino M."/>
            <person name="Pursley I."/>
            <person name="Horton D.L."/>
            <person name="Alikhan N.F."/>
            <person name="Baker D."/>
            <person name="Gharbi K."/>
            <person name="Hall N."/>
            <person name="Watson M."/>
            <person name="Adriaenssens E.M."/>
            <person name="Foster-Nyarko E."/>
            <person name="Jarju S."/>
            <person name="Secka A."/>
            <person name="Antonio M."/>
            <person name="Oren A."/>
            <person name="Chaudhuri R.R."/>
            <person name="La Ragione R."/>
            <person name="Hildebrand F."/>
            <person name="Pallen M.J."/>
        </authorList>
    </citation>
    <scope>NUCLEOTIDE SEQUENCE</scope>
    <source>
        <strain evidence="9">ChiGjej1B1-24693</strain>
    </source>
</reference>
<evidence type="ECO:0000256" key="6">
    <source>
        <dbReference type="ARBA" id="ARBA00022989"/>
    </source>
</evidence>
<evidence type="ECO:0000256" key="4">
    <source>
        <dbReference type="ARBA" id="ARBA00022475"/>
    </source>
</evidence>
<feature type="transmembrane region" description="Helical" evidence="8">
    <location>
        <begin position="165"/>
        <end position="188"/>
    </location>
</feature>
<organism evidence="9 10">
    <name type="scientific">Candidatus Avipropionibacterium avicola</name>
    <dbReference type="NCBI Taxonomy" id="2840701"/>
    <lineage>
        <taxon>Bacteria</taxon>
        <taxon>Bacillati</taxon>
        <taxon>Actinomycetota</taxon>
        <taxon>Actinomycetes</taxon>
        <taxon>Propionibacteriales</taxon>
        <taxon>Propionibacteriaceae</taxon>
        <taxon>Propionibacteriaceae incertae sedis</taxon>
        <taxon>Candidatus Avipropionibacterium</taxon>
    </lineage>
</organism>
<comment type="subcellular location">
    <subcellularLocation>
        <location evidence="1">Cell membrane</location>
        <topology evidence="1">Multi-pass membrane protein</topology>
    </subcellularLocation>
</comment>
<evidence type="ECO:0000256" key="5">
    <source>
        <dbReference type="ARBA" id="ARBA00022692"/>
    </source>
</evidence>
<keyword evidence="7 8" id="KW-0472">Membrane</keyword>
<comment type="caution">
    <text evidence="9">The sequence shown here is derived from an EMBL/GenBank/DDBJ whole genome shotgun (WGS) entry which is preliminary data.</text>
</comment>
<keyword evidence="6 8" id="KW-1133">Transmembrane helix</keyword>
<feature type="transmembrane region" description="Helical" evidence="8">
    <location>
        <begin position="69"/>
        <end position="92"/>
    </location>
</feature>
<evidence type="ECO:0000256" key="1">
    <source>
        <dbReference type="ARBA" id="ARBA00004651"/>
    </source>
</evidence>
<dbReference type="Pfam" id="PF01032">
    <property type="entry name" value="FecCD"/>
    <property type="match status" value="1"/>
</dbReference>
<dbReference type="Gene3D" id="1.10.3470.10">
    <property type="entry name" value="ABC transporter involved in vitamin B12 uptake, BtuC"/>
    <property type="match status" value="1"/>
</dbReference>
<name>A0A9D1H165_9ACTN</name>
<keyword evidence="4" id="KW-1003">Cell membrane</keyword>
<sequence>SGAIFQSLTRNPLGSPDIIGFNTGAYTGALVAIIIIGGGYVTVAIGALGGGLVTAAVVYVLAYRKGMQGFRLIIVGIAVSAMLASFNTWMILRADLEVAMSAAVWGAGSLSGISWAQAIPALVFCVVLTALALVGDYSGRQLELGDDAASALGTRTQTTRLVQTVVGVALTASVTAVAGPIGFVALAAPQLARRLTKASGTGLIPAALMGATLLAASDWIAQHALPDITLPVGAVTVSLGGAYFIWLLIAEAKK</sequence>
<evidence type="ECO:0000256" key="8">
    <source>
        <dbReference type="SAM" id="Phobius"/>
    </source>
</evidence>
<dbReference type="EMBL" id="DVLP01000459">
    <property type="protein sequence ID" value="HIT77097.1"/>
    <property type="molecule type" value="Genomic_DNA"/>
</dbReference>
<proteinExistence type="inferred from homology"/>
<dbReference type="GO" id="GO:0022857">
    <property type="term" value="F:transmembrane transporter activity"/>
    <property type="evidence" value="ECO:0007669"/>
    <property type="project" value="InterPro"/>
</dbReference>
<dbReference type="Proteomes" id="UP000886842">
    <property type="component" value="Unassembled WGS sequence"/>
</dbReference>
<dbReference type="GO" id="GO:0033214">
    <property type="term" value="P:siderophore-iron import into cell"/>
    <property type="evidence" value="ECO:0007669"/>
    <property type="project" value="TreeGrafter"/>
</dbReference>
<evidence type="ECO:0000256" key="7">
    <source>
        <dbReference type="ARBA" id="ARBA00023136"/>
    </source>
</evidence>
<dbReference type="InterPro" id="IPR037294">
    <property type="entry name" value="ABC_BtuC-like"/>
</dbReference>
<evidence type="ECO:0000256" key="3">
    <source>
        <dbReference type="ARBA" id="ARBA00022448"/>
    </source>
</evidence>
<feature type="transmembrane region" description="Helical" evidence="8">
    <location>
        <begin position="200"/>
        <end position="221"/>
    </location>
</feature>
<feature type="non-terminal residue" evidence="9">
    <location>
        <position position="1"/>
    </location>
</feature>
<feature type="transmembrane region" description="Helical" evidence="8">
    <location>
        <begin position="228"/>
        <end position="249"/>
    </location>
</feature>
<accession>A0A9D1H165</accession>
<evidence type="ECO:0000313" key="9">
    <source>
        <dbReference type="EMBL" id="HIT77097.1"/>
    </source>
</evidence>
<dbReference type="GO" id="GO:0005886">
    <property type="term" value="C:plasma membrane"/>
    <property type="evidence" value="ECO:0007669"/>
    <property type="project" value="UniProtKB-SubCell"/>
</dbReference>
<dbReference type="CDD" id="cd06550">
    <property type="entry name" value="TM_ABC_iron-siderophores_like"/>
    <property type="match status" value="1"/>
</dbReference>
<dbReference type="InterPro" id="IPR000522">
    <property type="entry name" value="ABC_transptr_permease_BtuC"/>
</dbReference>
<feature type="transmembrane region" description="Helical" evidence="8">
    <location>
        <begin position="29"/>
        <end position="62"/>
    </location>
</feature>
<dbReference type="SUPFAM" id="SSF81345">
    <property type="entry name" value="ABC transporter involved in vitamin B12 uptake, BtuC"/>
    <property type="match status" value="1"/>
</dbReference>